<keyword evidence="3" id="KW-0285">Flavoprotein</keyword>
<accession>A0A6C0FA55</accession>
<comment type="cofactor">
    <cofactor evidence="1">
        <name>FAD</name>
        <dbReference type="ChEBI" id="CHEBI:57692"/>
    </cofactor>
</comment>
<evidence type="ECO:0000313" key="8">
    <source>
        <dbReference type="EMBL" id="QHT37944.1"/>
    </source>
</evidence>
<evidence type="ECO:0000259" key="7">
    <source>
        <dbReference type="PROSITE" id="PS51324"/>
    </source>
</evidence>
<sequence length="200" mass="24000">MIFTNSRTINRNKNSSNMIFVVPHNEPPVTQLQKPKIIQRQIELNVSNTGKVKVWGPYIWYMLHGLAEKIKDKSFYGLKNELLEHIFNICVNLPCPSCSTHSREYLQKIDFKKIKTKQELRLMLLDFHNNVNTRLRKPIFSYQQLIDKYKTVNFNNVINNFFIFFEDKHKTVNMLSNDMYTQRISNNIRNWLSKNYHHFE</sequence>
<dbReference type="PROSITE" id="PS51324">
    <property type="entry name" value="ERV_ALR"/>
    <property type="match status" value="1"/>
</dbReference>
<dbReference type="InterPro" id="IPR017905">
    <property type="entry name" value="ERV/ALR_sulphydryl_oxidase"/>
</dbReference>
<proteinExistence type="predicted"/>
<dbReference type="InterPro" id="IPR036774">
    <property type="entry name" value="ERV/ALR_sulphydryl_oxid_sf"/>
</dbReference>
<dbReference type="EMBL" id="MN738822">
    <property type="protein sequence ID" value="QHT37944.1"/>
    <property type="molecule type" value="Genomic_DNA"/>
</dbReference>
<name>A0A6C0FA55_9ZZZZ</name>
<keyword evidence="4" id="KW-0274">FAD</keyword>
<evidence type="ECO:0000256" key="4">
    <source>
        <dbReference type="ARBA" id="ARBA00022827"/>
    </source>
</evidence>
<evidence type="ECO:0000256" key="5">
    <source>
        <dbReference type="ARBA" id="ARBA00023002"/>
    </source>
</evidence>
<evidence type="ECO:0000256" key="6">
    <source>
        <dbReference type="ARBA" id="ARBA00023157"/>
    </source>
</evidence>
<evidence type="ECO:0000256" key="3">
    <source>
        <dbReference type="ARBA" id="ARBA00022630"/>
    </source>
</evidence>
<reference evidence="8" key="1">
    <citation type="journal article" date="2020" name="Nature">
        <title>Giant virus diversity and host interactions through global metagenomics.</title>
        <authorList>
            <person name="Schulz F."/>
            <person name="Roux S."/>
            <person name="Paez-Espino D."/>
            <person name="Jungbluth S."/>
            <person name="Walsh D.A."/>
            <person name="Denef V.J."/>
            <person name="McMahon K.D."/>
            <person name="Konstantinidis K.T."/>
            <person name="Eloe-Fadrosh E.A."/>
            <person name="Kyrpides N.C."/>
            <person name="Woyke T."/>
        </authorList>
    </citation>
    <scope>NUCLEOTIDE SEQUENCE</scope>
    <source>
        <strain evidence="8">GVMAG-S-ERX556049-19</strain>
    </source>
</reference>
<protein>
    <recommendedName>
        <fullName evidence="2">thiol oxidase</fullName>
        <ecNumber evidence="2">1.8.3.2</ecNumber>
    </recommendedName>
</protein>
<evidence type="ECO:0000256" key="1">
    <source>
        <dbReference type="ARBA" id="ARBA00001974"/>
    </source>
</evidence>
<dbReference type="SUPFAM" id="SSF69000">
    <property type="entry name" value="FAD-dependent thiol oxidase"/>
    <property type="match status" value="1"/>
</dbReference>
<feature type="domain" description="ERV/ALR sulfhydryl oxidase" evidence="7">
    <location>
        <begin position="47"/>
        <end position="149"/>
    </location>
</feature>
<dbReference type="AlphaFoldDB" id="A0A6C0FA55"/>
<evidence type="ECO:0000256" key="2">
    <source>
        <dbReference type="ARBA" id="ARBA00012512"/>
    </source>
</evidence>
<dbReference type="Pfam" id="PF04777">
    <property type="entry name" value="Evr1_Alr"/>
    <property type="match status" value="1"/>
</dbReference>
<dbReference type="Gene3D" id="1.20.120.310">
    <property type="entry name" value="ERV/ALR sulfhydryl oxidase domain"/>
    <property type="match status" value="1"/>
</dbReference>
<keyword evidence="5" id="KW-0560">Oxidoreductase</keyword>
<dbReference type="EC" id="1.8.3.2" evidence="2"/>
<keyword evidence="6" id="KW-1015">Disulfide bond</keyword>
<organism evidence="8">
    <name type="scientific">viral metagenome</name>
    <dbReference type="NCBI Taxonomy" id="1070528"/>
    <lineage>
        <taxon>unclassified sequences</taxon>
        <taxon>metagenomes</taxon>
        <taxon>organismal metagenomes</taxon>
    </lineage>
</organism>
<dbReference type="GO" id="GO:0016972">
    <property type="term" value="F:thiol oxidase activity"/>
    <property type="evidence" value="ECO:0007669"/>
    <property type="project" value="UniProtKB-EC"/>
</dbReference>